<dbReference type="RefSeq" id="WP_090285440.1">
    <property type="nucleotide sequence ID" value="NZ_FMWO01000044.1"/>
</dbReference>
<protein>
    <submittedName>
        <fullName evidence="2">N-acetylneuraminate synthase</fullName>
        <ecNumber evidence="2">2.5.1.56</ecNumber>
    </submittedName>
</protein>
<dbReference type="EMBL" id="FMWO01000044">
    <property type="protein sequence ID" value="SCZ85291.1"/>
    <property type="molecule type" value="Genomic_DNA"/>
</dbReference>
<organism evidence="2 3">
    <name type="scientific">Nitrosomonas mobilis</name>
    <dbReference type="NCBI Taxonomy" id="51642"/>
    <lineage>
        <taxon>Bacteria</taxon>
        <taxon>Pseudomonadati</taxon>
        <taxon>Pseudomonadota</taxon>
        <taxon>Betaproteobacteria</taxon>
        <taxon>Nitrosomonadales</taxon>
        <taxon>Nitrosomonadaceae</taxon>
        <taxon>Nitrosomonas</taxon>
    </lineage>
</organism>
<evidence type="ECO:0000313" key="3">
    <source>
        <dbReference type="Proteomes" id="UP000198729"/>
    </source>
</evidence>
<dbReference type="Pfam" id="PF03102">
    <property type="entry name" value="NeuB"/>
    <property type="match status" value="1"/>
</dbReference>
<dbReference type="GO" id="GO:0050462">
    <property type="term" value="F:N-acetylneuraminate synthase activity"/>
    <property type="evidence" value="ECO:0007669"/>
    <property type="project" value="UniProtKB-EC"/>
</dbReference>
<sequence>MNPPKIVAEIGCNHKGDIEIAFEMIKVAANFAKCDYVKFQKRTNKELLTPEEYNAHHPNPQNSYGDTYGAHREFLEFDVEQHRKLKKTCETNGIGYSTSVWDMTSAKEIAGINPEFIKIPSASNLNFPMLEFLADHYQGDIHISAGMTTPEELETIVALMEAHDAAHRVVLYACTSGYPVPFDQVCLREIQILKGRFGKRVKEIGFSGHHLGIAVDAAAVALGASWIERHFTLDRTWRGTDHAASLEPDGLRKLVRNVRAVASALSYKGQAILEIEAPQRSKLKRLKGVHFN</sequence>
<dbReference type="InterPro" id="IPR013785">
    <property type="entry name" value="Aldolase_TIM"/>
</dbReference>
<dbReference type="STRING" id="51642.NSMM_370070"/>
<evidence type="ECO:0000259" key="1">
    <source>
        <dbReference type="Pfam" id="PF03102"/>
    </source>
</evidence>
<accession>A0A1G5SFF3</accession>
<dbReference type="InterPro" id="IPR051690">
    <property type="entry name" value="PseI-like"/>
</dbReference>
<reference evidence="2 3" key="1">
    <citation type="submission" date="2016-10" db="EMBL/GenBank/DDBJ databases">
        <authorList>
            <person name="de Groot N.N."/>
        </authorList>
    </citation>
    <scope>NUCLEOTIDE SEQUENCE [LARGE SCALE GENOMIC DNA]</scope>
    <source>
        <strain evidence="2">1</strain>
    </source>
</reference>
<dbReference type="Proteomes" id="UP000198729">
    <property type="component" value="Unassembled WGS sequence"/>
</dbReference>
<proteinExistence type="predicted"/>
<feature type="domain" description="PseI/NeuA/B-like" evidence="1">
    <location>
        <begin position="24"/>
        <end position="267"/>
    </location>
</feature>
<dbReference type="InterPro" id="IPR013132">
    <property type="entry name" value="PseI/NeuA/B-like_N"/>
</dbReference>
<dbReference type="Gene3D" id="3.20.20.70">
    <property type="entry name" value="Aldolase class I"/>
    <property type="match status" value="1"/>
</dbReference>
<dbReference type="PANTHER" id="PTHR42966">
    <property type="entry name" value="N-ACETYLNEURAMINATE SYNTHASE"/>
    <property type="match status" value="1"/>
</dbReference>
<dbReference type="GO" id="GO:0047444">
    <property type="term" value="F:N-acylneuraminate-9-phosphate synthase activity"/>
    <property type="evidence" value="ECO:0007669"/>
    <property type="project" value="TreeGrafter"/>
</dbReference>
<gene>
    <name evidence="2" type="ORF">NSMM_370070</name>
</gene>
<name>A0A1G5SFF3_9PROT</name>
<dbReference type="SUPFAM" id="SSF51569">
    <property type="entry name" value="Aldolase"/>
    <property type="match status" value="1"/>
</dbReference>
<keyword evidence="2" id="KW-0808">Transferase</keyword>
<dbReference type="GO" id="GO:0016051">
    <property type="term" value="P:carbohydrate biosynthetic process"/>
    <property type="evidence" value="ECO:0007669"/>
    <property type="project" value="InterPro"/>
</dbReference>
<dbReference type="OrthoDB" id="9781701at2"/>
<keyword evidence="3" id="KW-1185">Reference proteome</keyword>
<evidence type="ECO:0000313" key="2">
    <source>
        <dbReference type="EMBL" id="SCZ85291.1"/>
    </source>
</evidence>
<dbReference type="AlphaFoldDB" id="A0A1G5SFF3"/>
<dbReference type="PANTHER" id="PTHR42966:SF1">
    <property type="entry name" value="SIALIC ACID SYNTHASE"/>
    <property type="match status" value="1"/>
</dbReference>
<dbReference type="EC" id="2.5.1.56" evidence="2"/>